<feature type="transmembrane region" description="Helical" evidence="4">
    <location>
        <begin position="158"/>
        <end position="178"/>
    </location>
</feature>
<feature type="transmembrane region" description="Helical" evidence="4">
    <location>
        <begin position="233"/>
        <end position="252"/>
    </location>
</feature>
<dbReference type="PANTHER" id="PTHR23521:SF3">
    <property type="entry name" value="MFS TRANSPORTER"/>
    <property type="match status" value="1"/>
</dbReference>
<keyword evidence="6" id="KW-1185">Reference proteome</keyword>
<dbReference type="InterPro" id="IPR047200">
    <property type="entry name" value="MFS_YcaD-like"/>
</dbReference>
<protein>
    <submittedName>
        <fullName evidence="5">Putative MFS-type transporter YcaD</fullName>
    </submittedName>
</protein>
<feature type="transmembrane region" description="Helical" evidence="4">
    <location>
        <begin position="320"/>
        <end position="341"/>
    </location>
</feature>
<sequence>MKRALFENWALFLGMMMLMVANGLLVTLLTIRGNDLGFSEFTISIMQACYPLGALLGTVIAPLWVEKVGHIRVFSALASLVSVSAIVHLLTSDPISWSAMRFFAGFCFPGLYVVTESWLNAKSENRIRAQVLSIYFIIQLAGPALGTAMVGLPDPSGNLLFGIVSILISLAIVPLLLSNNKAPEYTAPERMSVGKLYKVSPMAVTGIVLMSAGVSAWFIALPLYGLQNGFNDAQASGALVIAMIAAALVQYPLGWLSDNTDRRYVVIGLGVVSALAALWMVVDTLPSHIVFGFAIIAASTLPVYSILAAHANDQLSAGQIVPASGTMVFLLQLGQVFGMLLGPNATQMADGRGLQIMLAVIGVGVALIAIARRVTTEAPEDTGEVQPTGVLGMAQPGMLQAEVMAAEEVEDNSNNVTQ</sequence>
<feature type="transmembrane region" description="Helical" evidence="4">
    <location>
        <begin position="71"/>
        <end position="90"/>
    </location>
</feature>
<organism evidence="5 6">
    <name type="scientific">Roseovarius albus</name>
    <dbReference type="NCBI Taxonomy" id="1247867"/>
    <lineage>
        <taxon>Bacteria</taxon>
        <taxon>Pseudomonadati</taxon>
        <taxon>Pseudomonadota</taxon>
        <taxon>Alphaproteobacteria</taxon>
        <taxon>Rhodobacterales</taxon>
        <taxon>Roseobacteraceae</taxon>
        <taxon>Roseovarius</taxon>
    </lineage>
</organism>
<evidence type="ECO:0000256" key="1">
    <source>
        <dbReference type="ARBA" id="ARBA00022692"/>
    </source>
</evidence>
<feature type="transmembrane region" description="Helical" evidence="4">
    <location>
        <begin position="131"/>
        <end position="152"/>
    </location>
</feature>
<keyword evidence="2 4" id="KW-1133">Transmembrane helix</keyword>
<accession>A0A1X6YU68</accession>
<keyword evidence="3 4" id="KW-0472">Membrane</keyword>
<proteinExistence type="predicted"/>
<dbReference type="Pfam" id="PF07690">
    <property type="entry name" value="MFS_1"/>
    <property type="match status" value="1"/>
</dbReference>
<dbReference type="Gene3D" id="1.20.1250.20">
    <property type="entry name" value="MFS general substrate transporter like domains"/>
    <property type="match status" value="2"/>
</dbReference>
<evidence type="ECO:0000313" key="6">
    <source>
        <dbReference type="Proteomes" id="UP000193061"/>
    </source>
</evidence>
<evidence type="ECO:0000313" key="5">
    <source>
        <dbReference type="EMBL" id="SLN29447.1"/>
    </source>
</evidence>
<feature type="transmembrane region" description="Helical" evidence="4">
    <location>
        <begin position="43"/>
        <end position="64"/>
    </location>
</feature>
<dbReference type="AlphaFoldDB" id="A0A1X6YU68"/>
<name>A0A1X6YU68_9RHOB</name>
<dbReference type="InterPro" id="IPR036259">
    <property type="entry name" value="MFS_trans_sf"/>
</dbReference>
<dbReference type="GO" id="GO:0005886">
    <property type="term" value="C:plasma membrane"/>
    <property type="evidence" value="ECO:0007669"/>
    <property type="project" value="TreeGrafter"/>
</dbReference>
<evidence type="ECO:0000256" key="2">
    <source>
        <dbReference type="ARBA" id="ARBA00022989"/>
    </source>
</evidence>
<dbReference type="SUPFAM" id="SSF103473">
    <property type="entry name" value="MFS general substrate transporter"/>
    <property type="match status" value="1"/>
</dbReference>
<feature type="transmembrane region" description="Helical" evidence="4">
    <location>
        <begin position="102"/>
        <end position="119"/>
    </location>
</feature>
<dbReference type="CDD" id="cd17477">
    <property type="entry name" value="MFS_YcaD_like"/>
    <property type="match status" value="1"/>
</dbReference>
<dbReference type="EMBL" id="FWFX01000003">
    <property type="protein sequence ID" value="SLN29447.1"/>
    <property type="molecule type" value="Genomic_DNA"/>
</dbReference>
<dbReference type="Proteomes" id="UP000193061">
    <property type="component" value="Unassembled WGS sequence"/>
</dbReference>
<evidence type="ECO:0000256" key="4">
    <source>
        <dbReference type="SAM" id="Phobius"/>
    </source>
</evidence>
<dbReference type="RefSeq" id="WP_085804823.1">
    <property type="nucleotide sequence ID" value="NZ_FWFX01000003.1"/>
</dbReference>
<feature type="transmembrane region" description="Helical" evidence="4">
    <location>
        <begin position="264"/>
        <end position="282"/>
    </location>
</feature>
<evidence type="ECO:0000256" key="3">
    <source>
        <dbReference type="ARBA" id="ARBA00023136"/>
    </source>
</evidence>
<dbReference type="PANTHER" id="PTHR23521">
    <property type="entry name" value="TRANSPORTER MFS SUPERFAMILY"/>
    <property type="match status" value="1"/>
</dbReference>
<dbReference type="InterPro" id="IPR011701">
    <property type="entry name" value="MFS"/>
</dbReference>
<dbReference type="GO" id="GO:0022857">
    <property type="term" value="F:transmembrane transporter activity"/>
    <property type="evidence" value="ECO:0007669"/>
    <property type="project" value="InterPro"/>
</dbReference>
<feature type="transmembrane region" description="Helical" evidence="4">
    <location>
        <begin position="9"/>
        <end position="31"/>
    </location>
</feature>
<reference evidence="5 6" key="1">
    <citation type="submission" date="2017-03" db="EMBL/GenBank/DDBJ databases">
        <authorList>
            <person name="Afonso C.L."/>
            <person name="Miller P.J."/>
            <person name="Scott M.A."/>
            <person name="Spackman E."/>
            <person name="Goraichik I."/>
            <person name="Dimitrov K.M."/>
            <person name="Suarez D.L."/>
            <person name="Swayne D.E."/>
        </authorList>
    </citation>
    <scope>NUCLEOTIDE SEQUENCE [LARGE SCALE GENOMIC DNA]</scope>
    <source>
        <strain evidence="5 6">CECT 7450</strain>
    </source>
</reference>
<feature type="transmembrane region" description="Helical" evidence="4">
    <location>
        <begin position="353"/>
        <end position="371"/>
    </location>
</feature>
<feature type="transmembrane region" description="Helical" evidence="4">
    <location>
        <begin position="288"/>
        <end position="308"/>
    </location>
</feature>
<gene>
    <name evidence="5" type="primary">ycaD_3</name>
    <name evidence="5" type="ORF">ROA7450_01268</name>
</gene>
<keyword evidence="1 4" id="KW-0812">Transmembrane</keyword>
<feature type="transmembrane region" description="Helical" evidence="4">
    <location>
        <begin position="199"/>
        <end position="221"/>
    </location>
</feature>
<dbReference type="OrthoDB" id="9810614at2"/>